<feature type="compositionally biased region" description="Basic and acidic residues" evidence="1">
    <location>
        <begin position="107"/>
        <end position="146"/>
    </location>
</feature>
<evidence type="ECO:0000313" key="3">
    <source>
        <dbReference type="Ensembl" id="ENSTRUP00000055546.2"/>
    </source>
</evidence>
<dbReference type="GO" id="GO:0045055">
    <property type="term" value="P:regulated exocytosis"/>
    <property type="evidence" value="ECO:0007669"/>
    <property type="project" value="TreeGrafter"/>
</dbReference>
<organism evidence="3 4">
    <name type="scientific">Takifugu rubripes</name>
    <name type="common">Japanese pufferfish</name>
    <name type="synonym">Fugu rubripes</name>
    <dbReference type="NCBI Taxonomy" id="31033"/>
    <lineage>
        <taxon>Eukaryota</taxon>
        <taxon>Metazoa</taxon>
        <taxon>Chordata</taxon>
        <taxon>Craniata</taxon>
        <taxon>Vertebrata</taxon>
        <taxon>Euteleostomi</taxon>
        <taxon>Actinopterygii</taxon>
        <taxon>Neopterygii</taxon>
        <taxon>Teleostei</taxon>
        <taxon>Neoteleostei</taxon>
        <taxon>Acanthomorphata</taxon>
        <taxon>Eupercaria</taxon>
        <taxon>Tetraodontiformes</taxon>
        <taxon>Tetradontoidea</taxon>
        <taxon>Tetraodontidae</taxon>
        <taxon>Takifugu</taxon>
    </lineage>
</organism>
<feature type="transmembrane region" description="Helical" evidence="2">
    <location>
        <begin position="275"/>
        <end position="296"/>
    </location>
</feature>
<keyword evidence="2" id="KW-0812">Transmembrane</keyword>
<feature type="compositionally biased region" description="Basic residues" evidence="1">
    <location>
        <begin position="1"/>
        <end position="11"/>
    </location>
</feature>
<dbReference type="PANTHER" id="PTHR31004">
    <property type="entry name" value="TRANSMEMBRANE PROTEIN 79"/>
    <property type="match status" value="1"/>
</dbReference>
<reference evidence="3" key="2">
    <citation type="submission" date="2025-08" db="UniProtKB">
        <authorList>
            <consortium name="Ensembl"/>
        </authorList>
    </citation>
    <scope>IDENTIFICATION</scope>
</reference>
<dbReference type="GO" id="GO:0005765">
    <property type="term" value="C:lysosomal membrane"/>
    <property type="evidence" value="ECO:0007669"/>
    <property type="project" value="TreeGrafter"/>
</dbReference>
<dbReference type="Ensembl" id="ENSTRUT00000053527.2">
    <property type="protein sequence ID" value="ENSTRUP00000055546.2"/>
    <property type="gene ID" value="ENSTRUG00000020056.2"/>
</dbReference>
<name>A0A3B5KCZ5_TAKRU</name>
<reference evidence="3 4" key="1">
    <citation type="journal article" date="2011" name="Genome Biol. Evol.">
        <title>Integration of the genetic map and genome assembly of fugu facilitates insights into distinct features of genome evolution in teleosts and mammals.</title>
        <authorList>
            <person name="Kai W."/>
            <person name="Kikuchi K."/>
            <person name="Tohari S."/>
            <person name="Chew A.K."/>
            <person name="Tay A."/>
            <person name="Fujiwara A."/>
            <person name="Hosoya S."/>
            <person name="Suetake H."/>
            <person name="Naruse K."/>
            <person name="Brenner S."/>
            <person name="Suzuki Y."/>
            <person name="Venkatesh B."/>
        </authorList>
    </citation>
    <scope>NUCLEOTIDE SEQUENCE [LARGE SCALE GENOMIC DNA]</scope>
</reference>
<keyword evidence="4" id="KW-1185">Reference proteome</keyword>
<feature type="compositionally biased region" description="Basic and acidic residues" evidence="1">
    <location>
        <begin position="21"/>
        <end position="32"/>
    </location>
</feature>
<proteinExistence type="predicted"/>
<dbReference type="AlphaFoldDB" id="A0A3B5KCZ5"/>
<dbReference type="InParanoid" id="A0A3B5KCZ5"/>
<keyword evidence="2" id="KW-1133">Transmembrane helix</keyword>
<dbReference type="GO" id="GO:0032588">
    <property type="term" value="C:trans-Golgi network membrane"/>
    <property type="evidence" value="ECO:0007669"/>
    <property type="project" value="TreeGrafter"/>
</dbReference>
<dbReference type="PANTHER" id="PTHR31004:SF2">
    <property type="entry name" value="TRANSMEMBRANE PROTEIN 79A"/>
    <property type="match status" value="1"/>
</dbReference>
<evidence type="ECO:0008006" key="5">
    <source>
        <dbReference type="Google" id="ProtNLM"/>
    </source>
</evidence>
<feature type="transmembrane region" description="Helical" evidence="2">
    <location>
        <begin position="239"/>
        <end position="263"/>
    </location>
</feature>
<reference evidence="3" key="3">
    <citation type="submission" date="2025-09" db="UniProtKB">
        <authorList>
            <consortium name="Ensembl"/>
        </authorList>
    </citation>
    <scope>IDENTIFICATION</scope>
</reference>
<accession>A0A3B5KCZ5</accession>
<feature type="compositionally biased region" description="Acidic residues" evidence="1">
    <location>
        <begin position="147"/>
        <end position="164"/>
    </location>
</feature>
<sequence length="431" mass="48796">MVKTFKKKKRMSGQGGLTSEDATRPPADEAAKSEPNATKLQVINDAEARREASEEEEEAVTSAHEEPSTLPWSGDKHRTPDNHQASSEKPALPPDDEEMYRGSPDLPHPHEESSECSKARWRESMPEGDRWRDEVKEVQRDDKDDCSMADDEAEEEEEEEEGEAESTRIPQKAPLGFMANVKIVQPSYRDEPEECRVFLKKEEEQQMRPDSAARFYPDWTEEDDKRIRCQRLCGKKVKVCLAMVASGILFPLLVWGGYALLPFDPPLVLGTPFRVVYTLRCSFFATVPIVLGMVVLGGARLRYGAVVPLFQTKEVHREVAAHWHYVNESLSLFLFYFLQLAVMADVPQPGPAEAGAPAHHRVCVRQAHLLALPGSGQRQHQDARVRLLLPPHTGHARRQPLLRLLLSRTGSHFRGWRPPTTAPPPRQRWWG</sequence>
<evidence type="ECO:0000256" key="1">
    <source>
        <dbReference type="SAM" id="MobiDB-lite"/>
    </source>
</evidence>
<dbReference type="GeneTree" id="ENSGT00390000002390"/>
<protein>
    <recommendedName>
        <fullName evidence="5">Transmembrane protein 79b</fullName>
    </recommendedName>
</protein>
<evidence type="ECO:0000313" key="4">
    <source>
        <dbReference type="Proteomes" id="UP000005226"/>
    </source>
</evidence>
<dbReference type="Proteomes" id="UP000005226">
    <property type="component" value="Chromosome 12"/>
</dbReference>
<feature type="region of interest" description="Disordered" evidence="1">
    <location>
        <begin position="1"/>
        <end position="169"/>
    </location>
</feature>
<keyword evidence="2" id="KW-0472">Membrane</keyword>
<evidence type="ECO:0000256" key="2">
    <source>
        <dbReference type="SAM" id="Phobius"/>
    </source>
</evidence>